<dbReference type="InterPro" id="IPR016055">
    <property type="entry name" value="A-D-PHexomutase_a/b/a-I/II/III"/>
</dbReference>
<dbReference type="PANTHER" id="PTHR42946:SF1">
    <property type="entry name" value="PHOSPHOGLUCOMUTASE (ALPHA-D-GLUCOSE-1,6-BISPHOSPHATE-DEPENDENT)"/>
    <property type="match status" value="1"/>
</dbReference>
<dbReference type="InterPro" id="IPR050060">
    <property type="entry name" value="Phosphoglucosamine_mutase"/>
</dbReference>
<feature type="binding site" evidence="7">
    <location>
        <position position="242"/>
    </location>
    <ligand>
        <name>Mg(2+)</name>
        <dbReference type="ChEBI" id="CHEBI:18420"/>
    </ligand>
</feature>
<comment type="cofactor">
    <cofactor evidence="7">
        <name>Mg(2+)</name>
        <dbReference type="ChEBI" id="CHEBI:18420"/>
    </cofactor>
    <text evidence="7">Binds 1 Mg(2+) ion per subunit.</text>
</comment>
<keyword evidence="15" id="KW-1185">Reference proteome</keyword>
<evidence type="ECO:0000256" key="2">
    <source>
        <dbReference type="ARBA" id="ARBA00022553"/>
    </source>
</evidence>
<organism evidence="14 15">
    <name type="scientific">Paenibacillus piri</name>
    <dbReference type="NCBI Taxonomy" id="2547395"/>
    <lineage>
        <taxon>Bacteria</taxon>
        <taxon>Bacillati</taxon>
        <taxon>Bacillota</taxon>
        <taxon>Bacilli</taxon>
        <taxon>Bacillales</taxon>
        <taxon>Paenibacillaceae</taxon>
        <taxon>Paenibacillus</taxon>
    </lineage>
</organism>
<reference evidence="14 15" key="1">
    <citation type="submission" date="2019-03" db="EMBL/GenBank/DDBJ databases">
        <title>This is whole genome sequence of Paenibacillus sp MS74 strain.</title>
        <authorList>
            <person name="Trinh H.N."/>
        </authorList>
    </citation>
    <scope>NUCLEOTIDE SEQUENCE [LARGE SCALE GENOMIC DNA]</scope>
    <source>
        <strain evidence="14 15">MS74</strain>
    </source>
</reference>
<comment type="similarity">
    <text evidence="1 7 8">Belongs to the phosphohexose mutase family.</text>
</comment>
<dbReference type="Proteomes" id="UP000295636">
    <property type="component" value="Unassembled WGS sequence"/>
</dbReference>
<dbReference type="InterPro" id="IPR005846">
    <property type="entry name" value="A-D-PHexomutase_a/b/a-III"/>
</dbReference>
<name>A0A4R5K9A6_9BACL</name>
<feature type="domain" description="Alpha-D-phosphohexomutase alpha/beta/alpha" evidence="12">
    <location>
        <begin position="158"/>
        <end position="253"/>
    </location>
</feature>
<evidence type="ECO:0000259" key="10">
    <source>
        <dbReference type="Pfam" id="PF00408"/>
    </source>
</evidence>
<dbReference type="Pfam" id="PF02880">
    <property type="entry name" value="PGM_PMM_III"/>
    <property type="match status" value="1"/>
</dbReference>
<feature type="active site" description="Phosphoserine intermediate" evidence="7">
    <location>
        <position position="100"/>
    </location>
</feature>
<gene>
    <name evidence="7" type="primary">glmM</name>
    <name evidence="14" type="ORF">E1757_31825</name>
</gene>
<comment type="PTM">
    <text evidence="7">Activated by phosphorylation.</text>
</comment>
<dbReference type="NCBIfam" id="NF008139">
    <property type="entry name" value="PRK10887.1"/>
    <property type="match status" value="1"/>
</dbReference>
<dbReference type="Pfam" id="PF02878">
    <property type="entry name" value="PGM_PMM_I"/>
    <property type="match status" value="1"/>
</dbReference>
<dbReference type="InterPro" id="IPR006352">
    <property type="entry name" value="GlmM_bact"/>
</dbReference>
<dbReference type="EMBL" id="SMRT01000025">
    <property type="protein sequence ID" value="TDF91723.1"/>
    <property type="molecule type" value="Genomic_DNA"/>
</dbReference>
<dbReference type="HAMAP" id="MF_01554_B">
    <property type="entry name" value="GlmM_B"/>
    <property type="match status" value="1"/>
</dbReference>
<keyword evidence="4 7" id="KW-0460">Magnesium</keyword>
<dbReference type="FunFam" id="3.40.120.10:FF:000001">
    <property type="entry name" value="Phosphoglucosamine mutase"/>
    <property type="match status" value="1"/>
</dbReference>
<evidence type="ECO:0000256" key="6">
    <source>
        <dbReference type="ARBA" id="ARBA00050364"/>
    </source>
</evidence>
<feature type="binding site" description="via phosphate group" evidence="7">
    <location>
        <position position="100"/>
    </location>
    <ligand>
        <name>Mg(2+)</name>
        <dbReference type="ChEBI" id="CHEBI:18420"/>
    </ligand>
</feature>
<feature type="binding site" evidence="7">
    <location>
        <position position="244"/>
    </location>
    <ligand>
        <name>Mg(2+)</name>
        <dbReference type="ChEBI" id="CHEBI:18420"/>
    </ligand>
</feature>
<dbReference type="AlphaFoldDB" id="A0A4R5K9A6"/>
<dbReference type="InterPro" id="IPR005845">
    <property type="entry name" value="A-D-PHexomutase_a/b/a-II"/>
</dbReference>
<dbReference type="InterPro" id="IPR016066">
    <property type="entry name" value="A-D-PHexomutase_CS"/>
</dbReference>
<dbReference type="Pfam" id="PF00408">
    <property type="entry name" value="PGM_PMM_IV"/>
    <property type="match status" value="1"/>
</dbReference>
<comment type="function">
    <text evidence="7 9">Catalyzes the conversion of glucosamine-6-phosphate to glucosamine-1-phosphate.</text>
</comment>
<dbReference type="InterPro" id="IPR036900">
    <property type="entry name" value="A-D-PHexomutase_C_sf"/>
</dbReference>
<dbReference type="GO" id="GO:0005829">
    <property type="term" value="C:cytosol"/>
    <property type="evidence" value="ECO:0007669"/>
    <property type="project" value="TreeGrafter"/>
</dbReference>
<dbReference type="GO" id="GO:0006048">
    <property type="term" value="P:UDP-N-acetylglucosamine biosynthetic process"/>
    <property type="evidence" value="ECO:0007669"/>
    <property type="project" value="TreeGrafter"/>
</dbReference>
<keyword evidence="2 7" id="KW-0597">Phosphoprotein</keyword>
<evidence type="ECO:0000256" key="8">
    <source>
        <dbReference type="RuleBase" id="RU004326"/>
    </source>
</evidence>
<dbReference type="InterPro" id="IPR005841">
    <property type="entry name" value="Alpha-D-phosphohexomutase_SF"/>
</dbReference>
<feature type="binding site" evidence="7">
    <location>
        <position position="240"/>
    </location>
    <ligand>
        <name>Mg(2+)</name>
        <dbReference type="ChEBI" id="CHEBI:18420"/>
    </ligand>
</feature>
<keyword evidence="5 7" id="KW-0413">Isomerase</keyword>
<dbReference type="GO" id="GO:0000287">
    <property type="term" value="F:magnesium ion binding"/>
    <property type="evidence" value="ECO:0007669"/>
    <property type="project" value="UniProtKB-UniRule"/>
</dbReference>
<dbReference type="NCBIfam" id="TIGR01455">
    <property type="entry name" value="glmM"/>
    <property type="match status" value="1"/>
</dbReference>
<dbReference type="Gene3D" id="3.30.310.50">
    <property type="entry name" value="Alpha-D-phosphohexomutase, C-terminal domain"/>
    <property type="match status" value="1"/>
</dbReference>
<dbReference type="InterPro" id="IPR005844">
    <property type="entry name" value="A-D-PHexomutase_a/b/a-I"/>
</dbReference>
<dbReference type="GO" id="GO:0005975">
    <property type="term" value="P:carbohydrate metabolic process"/>
    <property type="evidence" value="ECO:0007669"/>
    <property type="project" value="InterPro"/>
</dbReference>
<dbReference type="InterPro" id="IPR005843">
    <property type="entry name" value="A-D-PHexomutase_C"/>
</dbReference>
<evidence type="ECO:0000259" key="12">
    <source>
        <dbReference type="Pfam" id="PF02879"/>
    </source>
</evidence>
<dbReference type="PROSITE" id="PS00710">
    <property type="entry name" value="PGM_PMM"/>
    <property type="match status" value="1"/>
</dbReference>
<dbReference type="SUPFAM" id="SSF53738">
    <property type="entry name" value="Phosphoglucomutase, first 3 domains"/>
    <property type="match status" value="3"/>
</dbReference>
<dbReference type="Pfam" id="PF02879">
    <property type="entry name" value="PGM_PMM_II"/>
    <property type="match status" value="1"/>
</dbReference>
<evidence type="ECO:0000259" key="13">
    <source>
        <dbReference type="Pfam" id="PF02880"/>
    </source>
</evidence>
<comment type="caution">
    <text evidence="14">The sequence shown here is derived from an EMBL/GenBank/DDBJ whole genome shotgun (WGS) entry which is preliminary data.</text>
</comment>
<feature type="domain" description="Alpha-D-phosphohexomutase C-terminal" evidence="10">
    <location>
        <begin position="373"/>
        <end position="438"/>
    </location>
</feature>
<feature type="domain" description="Alpha-D-phosphohexomutase alpha/beta/alpha" evidence="13">
    <location>
        <begin position="257"/>
        <end position="369"/>
    </location>
</feature>
<sequence length="446" mass="47791">MGKYFGTDGVRGVANQELTAELAYKIGRCGGYVLAGQVDKPTVVIGRDTRISGGMLEAALVAGLLSIGANVVRLGVVSTPGVAYLTRLMKADAGVMISASHNPVEDNGIKFFGADGYKLSDDTELDIERLMDAPADELPRPTGGELGTVTDDDQAKYKYLDYVKASVKGSFQGFKIVLDCAHGAAYELAPKVFKELGAEVITIGAEPNGRNINDHCGSTHPEELQKAVLEHNAVLGLAFDGDADRLIAIDETGAEVDGDFILSICGHAMNQAGSLNHNTIVTTVMSNIGFFKGIEAVGLKAAKTAVGDRYVMEEMRKGGYNLGGEQSGHVIFLDYNTTGDGILTALQLMDTLVQSGKPLGELKQIMRKYPQKLVNVRVADKSRWKENPTIENAIRKVEQELGDNGRVLVRPSGTESLIRVMAEGPDKAQVEAYVQDIASVIERELS</sequence>
<dbReference type="PRINTS" id="PR00509">
    <property type="entry name" value="PGMPMM"/>
</dbReference>
<dbReference type="RefSeq" id="WP_133235885.1">
    <property type="nucleotide sequence ID" value="NZ_SMRT01000025.1"/>
</dbReference>
<accession>A0A4R5K9A6</accession>
<evidence type="ECO:0000256" key="1">
    <source>
        <dbReference type="ARBA" id="ARBA00010231"/>
    </source>
</evidence>
<dbReference type="GO" id="GO:0004615">
    <property type="term" value="F:phosphomannomutase activity"/>
    <property type="evidence" value="ECO:0007669"/>
    <property type="project" value="TreeGrafter"/>
</dbReference>
<dbReference type="FunFam" id="3.30.310.50:FF:000001">
    <property type="entry name" value="Phosphoglucosamine mutase"/>
    <property type="match status" value="1"/>
</dbReference>
<dbReference type="SUPFAM" id="SSF55957">
    <property type="entry name" value="Phosphoglucomutase, C-terminal domain"/>
    <property type="match status" value="1"/>
</dbReference>
<feature type="modified residue" description="Phosphoserine" evidence="7">
    <location>
        <position position="100"/>
    </location>
</feature>
<dbReference type="PANTHER" id="PTHR42946">
    <property type="entry name" value="PHOSPHOHEXOSE MUTASE"/>
    <property type="match status" value="1"/>
</dbReference>
<evidence type="ECO:0000313" key="14">
    <source>
        <dbReference type="EMBL" id="TDF91723.1"/>
    </source>
</evidence>
<dbReference type="FunFam" id="3.40.120.10:FF:000003">
    <property type="entry name" value="Phosphoglucosamine mutase"/>
    <property type="match status" value="1"/>
</dbReference>
<evidence type="ECO:0000313" key="15">
    <source>
        <dbReference type="Proteomes" id="UP000295636"/>
    </source>
</evidence>
<dbReference type="Gene3D" id="3.40.120.10">
    <property type="entry name" value="Alpha-D-Glucose-1,6-Bisphosphate, subunit A, domain 3"/>
    <property type="match status" value="3"/>
</dbReference>
<evidence type="ECO:0000256" key="7">
    <source>
        <dbReference type="HAMAP-Rule" id="MF_01554"/>
    </source>
</evidence>
<keyword evidence="3 7" id="KW-0479">Metal-binding</keyword>
<dbReference type="GO" id="GO:0009252">
    <property type="term" value="P:peptidoglycan biosynthetic process"/>
    <property type="evidence" value="ECO:0007669"/>
    <property type="project" value="TreeGrafter"/>
</dbReference>
<dbReference type="OrthoDB" id="9806956at2"/>
<comment type="catalytic activity">
    <reaction evidence="6 7 9">
        <text>alpha-D-glucosamine 1-phosphate = D-glucosamine 6-phosphate</text>
        <dbReference type="Rhea" id="RHEA:23424"/>
        <dbReference type="ChEBI" id="CHEBI:58516"/>
        <dbReference type="ChEBI" id="CHEBI:58725"/>
        <dbReference type="EC" id="5.4.2.10"/>
    </reaction>
</comment>
<evidence type="ECO:0000256" key="9">
    <source>
        <dbReference type="RuleBase" id="RU004327"/>
    </source>
</evidence>
<evidence type="ECO:0000256" key="3">
    <source>
        <dbReference type="ARBA" id="ARBA00022723"/>
    </source>
</evidence>
<proteinExistence type="inferred from homology"/>
<dbReference type="GO" id="GO:0008966">
    <property type="term" value="F:phosphoglucosamine mutase activity"/>
    <property type="evidence" value="ECO:0007669"/>
    <property type="project" value="UniProtKB-UniRule"/>
</dbReference>
<protein>
    <recommendedName>
        <fullName evidence="7 9">Phosphoglucosamine mutase</fullName>
        <ecNumber evidence="7 9">5.4.2.10</ecNumber>
    </recommendedName>
</protein>
<evidence type="ECO:0000259" key="11">
    <source>
        <dbReference type="Pfam" id="PF02878"/>
    </source>
</evidence>
<feature type="domain" description="Alpha-D-phosphohexomutase alpha/beta/alpha" evidence="11">
    <location>
        <begin position="3"/>
        <end position="133"/>
    </location>
</feature>
<evidence type="ECO:0000256" key="5">
    <source>
        <dbReference type="ARBA" id="ARBA00023235"/>
    </source>
</evidence>
<dbReference type="CDD" id="cd05802">
    <property type="entry name" value="GlmM"/>
    <property type="match status" value="1"/>
</dbReference>
<dbReference type="EC" id="5.4.2.10" evidence="7 9"/>
<evidence type="ECO:0000256" key="4">
    <source>
        <dbReference type="ARBA" id="ARBA00022842"/>
    </source>
</evidence>